<proteinExistence type="predicted"/>
<feature type="chain" id="PRO_5016266788" description="DUF6850 domain-containing protein" evidence="1">
    <location>
        <begin position="22"/>
        <end position="504"/>
    </location>
</feature>
<dbReference type="Proteomes" id="UP000236182">
    <property type="component" value="Unassembled WGS sequence"/>
</dbReference>
<name>A0A316WXQ1_9FLAO</name>
<dbReference type="Pfam" id="PF21012">
    <property type="entry name" value="DUF6850"/>
    <property type="match status" value="1"/>
</dbReference>
<organism evidence="3 4">
    <name type="scientific">Chryseobacterium oncorhynchi</name>
    <dbReference type="NCBI Taxonomy" id="741074"/>
    <lineage>
        <taxon>Bacteria</taxon>
        <taxon>Pseudomonadati</taxon>
        <taxon>Bacteroidota</taxon>
        <taxon>Flavobacteriia</taxon>
        <taxon>Flavobacteriales</taxon>
        <taxon>Weeksellaceae</taxon>
        <taxon>Chryseobacterium group</taxon>
        <taxon>Chryseobacterium</taxon>
    </lineage>
</organism>
<keyword evidence="4" id="KW-1185">Reference proteome</keyword>
<dbReference type="InterPro" id="IPR049236">
    <property type="entry name" value="DUF6850"/>
</dbReference>
<evidence type="ECO:0000313" key="4">
    <source>
        <dbReference type="Proteomes" id="UP000236182"/>
    </source>
</evidence>
<reference evidence="3" key="1">
    <citation type="submission" date="2018-04" db="EMBL/GenBank/DDBJ databases">
        <title>Draft Genome Sequences of Chryseobacterium lactis NCTC11390T isolated from milk, Chryseobacterium oncorhynchi 701B-08T from rainbow trout, and Chryseobacterium viscerum 687B-08T from diseased fish.</title>
        <authorList>
            <person name="Jeong J.-J."/>
            <person name="Lee Y.J."/>
            <person name="Pathiraja D."/>
            <person name="Park B."/>
            <person name="Choi I.-G."/>
            <person name="Kim K.D."/>
        </authorList>
    </citation>
    <scope>NUCLEOTIDE SEQUENCE [LARGE SCALE GENOMIC DNA]</scope>
    <source>
        <strain evidence="3">701B-08</strain>
    </source>
</reference>
<accession>A0A316WXQ1</accession>
<dbReference type="AlphaFoldDB" id="A0A316WXQ1"/>
<gene>
    <name evidence="3" type="ORF">C1638_006615</name>
</gene>
<evidence type="ECO:0000313" key="3">
    <source>
        <dbReference type="EMBL" id="PWN66047.1"/>
    </source>
</evidence>
<sequence>MKNFLSIPILFISLFSIQTNAQINDTIAEKIHEEYSSERVFKSRINVNPASNIDARKYSITAFNIFTEINNTPSEIQQKGKGKNLWGAEARTLQKLDHQTTVWGNASYSQGKNKQVVWNENADYELIYPYVAADSVGGDMKFENYAFSGGYSKQINTYTIGITGSYKASLSYRDTDPRPKNTTANFSLALGINKMIFKKFKVGVYFDAEKYTQKHYLSFVSNQGFPTIYNMSGLGNYNELLSGKLRQAYYEGWSYGGGLQIFEPNNRNWYLSIGLKKFNLDKLLTEYADLNASKIDEQQVSFSLGKFFETDKLLWGLSVDGNSTERKGTENLFLNDNSRNYIQIGSVEKYSHKTNNILLKGLLQMGNKSTKSSIMPYFGWGQDKEKYTNPLSIIDLSKLVYGADYQWFKTFKSNLAISVSLGVSVTDIYQKNGIFNNSGKPAINQMLQENYAYQSSNFWQSKLDINFHFNVPVIKNAYVGSKIIYSNFNNGNNVLFAATIGSIF</sequence>
<feature type="domain" description="DUF6850" evidence="2">
    <location>
        <begin position="55"/>
        <end position="503"/>
    </location>
</feature>
<protein>
    <recommendedName>
        <fullName evidence="2">DUF6850 domain-containing protein</fullName>
    </recommendedName>
</protein>
<keyword evidence="1" id="KW-0732">Signal</keyword>
<evidence type="ECO:0000256" key="1">
    <source>
        <dbReference type="SAM" id="SignalP"/>
    </source>
</evidence>
<feature type="signal peptide" evidence="1">
    <location>
        <begin position="1"/>
        <end position="21"/>
    </location>
</feature>
<comment type="caution">
    <text evidence="3">The sequence shown here is derived from an EMBL/GenBank/DDBJ whole genome shotgun (WGS) entry which is preliminary data.</text>
</comment>
<dbReference type="RefSeq" id="WP_109619401.1">
    <property type="nucleotide sequence ID" value="NZ_PPEI02000002.1"/>
</dbReference>
<dbReference type="EMBL" id="PPEI02000002">
    <property type="protein sequence ID" value="PWN66047.1"/>
    <property type="molecule type" value="Genomic_DNA"/>
</dbReference>
<dbReference type="OrthoDB" id="1025008at2"/>
<evidence type="ECO:0000259" key="2">
    <source>
        <dbReference type="Pfam" id="PF21012"/>
    </source>
</evidence>